<keyword evidence="4" id="KW-0408">Iron</keyword>
<dbReference type="GO" id="GO:0046872">
    <property type="term" value="F:metal ion binding"/>
    <property type="evidence" value="ECO:0007669"/>
    <property type="project" value="UniProtKB-KW"/>
</dbReference>
<dbReference type="NCBIfam" id="TIGR00241">
    <property type="entry name" value="CoA_E_activ"/>
    <property type="match status" value="1"/>
</dbReference>
<dbReference type="InterPro" id="IPR051805">
    <property type="entry name" value="Dehydratase_Activator_Redct"/>
</dbReference>
<evidence type="ECO:0000256" key="2">
    <source>
        <dbReference type="ARBA" id="ARBA00011738"/>
    </source>
</evidence>
<organism evidence="7 8">
    <name type="scientific">Enterocloster lavalensis</name>
    <dbReference type="NCBI Taxonomy" id="460384"/>
    <lineage>
        <taxon>Bacteria</taxon>
        <taxon>Bacillati</taxon>
        <taxon>Bacillota</taxon>
        <taxon>Clostridia</taxon>
        <taxon>Lachnospirales</taxon>
        <taxon>Lachnospiraceae</taxon>
        <taxon>Enterocloster</taxon>
    </lineage>
</organism>
<dbReference type="RefSeq" id="WP_092365818.1">
    <property type="nucleotide sequence ID" value="NZ_DAINWJ010000187.1"/>
</dbReference>
<name>A0A1I0HTM3_9FIRM</name>
<dbReference type="FunFam" id="3.30.420.40:FF:000217">
    <property type="entry name" value="2-hydroxyisocaproyl-CoA dehydratase activator"/>
    <property type="match status" value="1"/>
</dbReference>
<comment type="subunit">
    <text evidence="2">Homodimer.</text>
</comment>
<dbReference type="AlphaFoldDB" id="A0A1I0HTM3"/>
<gene>
    <name evidence="7" type="ORF">SAMN05216313_11759</name>
</gene>
<dbReference type="InterPro" id="IPR002731">
    <property type="entry name" value="ATPase_BadF"/>
</dbReference>
<reference evidence="8" key="1">
    <citation type="submission" date="2016-10" db="EMBL/GenBank/DDBJ databases">
        <authorList>
            <person name="Varghese N."/>
            <person name="Submissions S."/>
        </authorList>
    </citation>
    <scope>NUCLEOTIDE SEQUENCE [LARGE SCALE GENOMIC DNA]</scope>
    <source>
        <strain evidence="8">NLAE-zl-G277</strain>
    </source>
</reference>
<evidence type="ECO:0000256" key="3">
    <source>
        <dbReference type="ARBA" id="ARBA00022723"/>
    </source>
</evidence>
<evidence type="ECO:0000313" key="8">
    <source>
        <dbReference type="Proteomes" id="UP000198508"/>
    </source>
</evidence>
<dbReference type="STRING" id="460384.SAMN05216313_11759"/>
<evidence type="ECO:0000256" key="1">
    <source>
        <dbReference type="ARBA" id="ARBA00001966"/>
    </source>
</evidence>
<protein>
    <submittedName>
        <fullName evidence="7">(R)-2-hydroxyisocaproyl-CoA dehydratase activator protein</fullName>
    </submittedName>
</protein>
<dbReference type="SUPFAM" id="SSF53067">
    <property type="entry name" value="Actin-like ATPase domain"/>
    <property type="match status" value="1"/>
</dbReference>
<evidence type="ECO:0000256" key="5">
    <source>
        <dbReference type="ARBA" id="ARBA00023014"/>
    </source>
</evidence>
<dbReference type="EMBL" id="FOIM01000017">
    <property type="protein sequence ID" value="SET86521.1"/>
    <property type="molecule type" value="Genomic_DNA"/>
</dbReference>
<evidence type="ECO:0000259" key="6">
    <source>
        <dbReference type="Pfam" id="PF01869"/>
    </source>
</evidence>
<dbReference type="Proteomes" id="UP000198508">
    <property type="component" value="Unassembled WGS sequence"/>
</dbReference>
<keyword evidence="3" id="KW-0479">Metal-binding</keyword>
<keyword evidence="5" id="KW-0411">Iron-sulfur</keyword>
<dbReference type="InterPro" id="IPR043129">
    <property type="entry name" value="ATPase_NBD"/>
</dbReference>
<dbReference type="GO" id="GO:0051536">
    <property type="term" value="F:iron-sulfur cluster binding"/>
    <property type="evidence" value="ECO:0007669"/>
    <property type="project" value="UniProtKB-KW"/>
</dbReference>
<evidence type="ECO:0000256" key="4">
    <source>
        <dbReference type="ARBA" id="ARBA00023004"/>
    </source>
</evidence>
<comment type="cofactor">
    <cofactor evidence="1">
        <name>[4Fe-4S] cluster</name>
        <dbReference type="ChEBI" id="CHEBI:49883"/>
    </cofactor>
</comment>
<evidence type="ECO:0000313" key="7">
    <source>
        <dbReference type="EMBL" id="SET86521.1"/>
    </source>
</evidence>
<sequence>MLTMGVDIGSTASKAVILEDGSRIVAKRVVPVGTGTRGPREVYESTLAAAGVRGPEISRVVATGYGRMNFEMADRELSEVSCHGRGVRFLLPDVRTVIDIGGQDAKALLLDERGNLDNFIMNDKCAAGTGRFLEAMARVLDVAVEEMGELSERSERPVSISSTCAVFAESEVISRLANGERIEDIVAGIHTSVAKKVSGLAIRMGYRPRVAMSGGVARNRGIVRAMERELGCGITVPEDCQLAGAIGAALFAYSDMEKIVNGR</sequence>
<dbReference type="PANTHER" id="PTHR32329">
    <property type="entry name" value="BIFUNCTIONAL PROTEIN [INCLUDES 2-HYDROXYACYL-COA DEHYDRATASE (N-TER) AND ITS ACTIVATOR DOMAIN (C_TERM)-RELATED"/>
    <property type="match status" value="1"/>
</dbReference>
<dbReference type="InterPro" id="IPR008275">
    <property type="entry name" value="CoA_E_activase_dom"/>
</dbReference>
<dbReference type="PANTHER" id="PTHR32329:SF2">
    <property type="entry name" value="BIFUNCTIONAL PROTEIN [INCLUDES 2-HYDROXYACYL-COA DEHYDRATASE (N-TER) AND ITS ACTIVATOR DOMAIN (C_TERM)"/>
    <property type="match status" value="1"/>
</dbReference>
<accession>A0A1I0HTM3</accession>
<dbReference type="Pfam" id="PF01869">
    <property type="entry name" value="BcrAD_BadFG"/>
    <property type="match status" value="1"/>
</dbReference>
<keyword evidence="8" id="KW-1185">Reference proteome</keyword>
<proteinExistence type="predicted"/>
<feature type="domain" description="ATPase BadF/BadG/BcrA/BcrD type" evidence="6">
    <location>
        <begin position="5"/>
        <end position="252"/>
    </location>
</feature>
<dbReference type="Gene3D" id="3.30.420.40">
    <property type="match status" value="2"/>
</dbReference>